<keyword evidence="2" id="KW-1185">Reference proteome</keyword>
<evidence type="ECO:0000256" key="1">
    <source>
        <dbReference type="SAM" id="MobiDB-lite"/>
    </source>
</evidence>
<dbReference type="AlphaFoldDB" id="A0A6P5AW66"/>
<proteinExistence type="predicted"/>
<dbReference type="GeneID" id="109486751"/>
<sequence length="100" mass="10209">MSPTPPPPVCPVRRAPPSPVPTSPPSGGLMYIYRKEGLGGIPGALPLSEPRGSCAARGGLGRPDPLNFATGVSCNLNLGLWASRKEFCPVPDTDEGVSGG</sequence>
<dbReference type="Proteomes" id="UP000515135">
    <property type="component" value="Unplaced"/>
</dbReference>
<gene>
    <name evidence="3" type="primary">LOC109486751</name>
</gene>
<feature type="region of interest" description="Disordered" evidence="1">
    <location>
        <begin position="1"/>
        <end position="27"/>
    </location>
</feature>
<dbReference type="RefSeq" id="XP_019646196.1">
    <property type="nucleotide sequence ID" value="XM_019790637.1"/>
</dbReference>
<protein>
    <submittedName>
        <fullName evidence="3">Uncharacterized protein LOC109486751</fullName>
    </submittedName>
</protein>
<dbReference type="KEGG" id="bbel:109486751"/>
<name>A0A6P5AW66_BRABE</name>
<evidence type="ECO:0000313" key="2">
    <source>
        <dbReference type="Proteomes" id="UP000515135"/>
    </source>
</evidence>
<organism evidence="2 3">
    <name type="scientific">Branchiostoma belcheri</name>
    <name type="common">Amphioxus</name>
    <dbReference type="NCBI Taxonomy" id="7741"/>
    <lineage>
        <taxon>Eukaryota</taxon>
        <taxon>Metazoa</taxon>
        <taxon>Chordata</taxon>
        <taxon>Cephalochordata</taxon>
        <taxon>Leptocardii</taxon>
        <taxon>Amphioxiformes</taxon>
        <taxon>Branchiostomatidae</taxon>
        <taxon>Branchiostoma</taxon>
    </lineage>
</organism>
<accession>A0A6P5AW66</accession>
<reference evidence="3" key="1">
    <citation type="submission" date="2025-08" db="UniProtKB">
        <authorList>
            <consortium name="RefSeq"/>
        </authorList>
    </citation>
    <scope>IDENTIFICATION</scope>
    <source>
        <tissue evidence="3">Gonad</tissue>
    </source>
</reference>
<feature type="compositionally biased region" description="Pro residues" evidence="1">
    <location>
        <begin position="1"/>
        <end position="24"/>
    </location>
</feature>
<evidence type="ECO:0000313" key="3">
    <source>
        <dbReference type="RefSeq" id="XP_019646196.1"/>
    </source>
</evidence>